<proteinExistence type="predicted"/>
<dbReference type="AlphaFoldDB" id="W1J581"/>
<reference evidence="1" key="1">
    <citation type="submission" date="2013-11" db="EMBL/GenBank/DDBJ databases">
        <title>Draft genome sequence and annotation of the entomopathogenic bacteria, Xenorhabdus cabanillasi strain JM26 and Xenorhabdus szentirmai strain DSM 16338.</title>
        <authorList>
            <person name="Gualtieri M."/>
            <person name="Ogier J.C."/>
            <person name="Pages S."/>
            <person name="Givaudan A."/>
            <person name="Gaudriault S."/>
        </authorList>
    </citation>
    <scope>NUCLEOTIDE SEQUENCE [LARGE SCALE GENOMIC DNA]</scope>
    <source>
        <strain evidence="1">DSM 16338</strain>
    </source>
</reference>
<dbReference type="EMBL" id="CBXF010000130">
    <property type="protein sequence ID" value="CDL85228.1"/>
    <property type="molecule type" value="Genomic_DNA"/>
</dbReference>
<keyword evidence="2" id="KW-1185">Reference proteome</keyword>
<dbReference type="STRING" id="1427518.XSR1_680003"/>
<protein>
    <submittedName>
        <fullName evidence="1">Uncharacterized protein</fullName>
    </submittedName>
</protein>
<evidence type="ECO:0000313" key="1">
    <source>
        <dbReference type="EMBL" id="CDL85228.1"/>
    </source>
</evidence>
<comment type="caution">
    <text evidence="1">The sequence shown here is derived from an EMBL/GenBank/DDBJ whole genome shotgun (WGS) entry which is preliminary data.</text>
</comment>
<evidence type="ECO:0000313" key="2">
    <source>
        <dbReference type="Proteomes" id="UP000019202"/>
    </source>
</evidence>
<name>W1J581_9GAMM</name>
<sequence length="75" mass="8746">MDRVCTDPDLYNCTVTFRFHHAHQAAVNALREDLPISVTEMDEDEDDTLTASADAVVREEGNLWPWSFQNYTKWR</sequence>
<dbReference type="Proteomes" id="UP000019202">
    <property type="component" value="Unassembled WGS sequence"/>
</dbReference>
<gene>
    <name evidence="1" type="ORF">XSR1_680003</name>
</gene>
<accession>W1J581</accession>
<organism evidence="1 2">
    <name type="scientific">Xenorhabdus szentirmaii DSM 16338</name>
    <dbReference type="NCBI Taxonomy" id="1427518"/>
    <lineage>
        <taxon>Bacteria</taxon>
        <taxon>Pseudomonadati</taxon>
        <taxon>Pseudomonadota</taxon>
        <taxon>Gammaproteobacteria</taxon>
        <taxon>Enterobacterales</taxon>
        <taxon>Morganellaceae</taxon>
        <taxon>Xenorhabdus</taxon>
    </lineage>
</organism>